<feature type="non-terminal residue" evidence="2">
    <location>
        <position position="1"/>
    </location>
</feature>
<comment type="caution">
    <text evidence="2">The sequence shown here is derived from an EMBL/GenBank/DDBJ whole genome shotgun (WGS) entry which is preliminary data.</text>
</comment>
<name>A0A8J2J8M6_9HEXA</name>
<proteinExistence type="predicted"/>
<dbReference type="Pfam" id="PF02801">
    <property type="entry name" value="Ketoacyl-synt_C"/>
    <property type="match status" value="1"/>
</dbReference>
<evidence type="ECO:0000313" key="2">
    <source>
        <dbReference type="EMBL" id="CAG7712128.1"/>
    </source>
</evidence>
<organism evidence="2 3">
    <name type="scientific">Allacma fusca</name>
    <dbReference type="NCBI Taxonomy" id="39272"/>
    <lineage>
        <taxon>Eukaryota</taxon>
        <taxon>Metazoa</taxon>
        <taxon>Ecdysozoa</taxon>
        <taxon>Arthropoda</taxon>
        <taxon>Hexapoda</taxon>
        <taxon>Collembola</taxon>
        <taxon>Symphypleona</taxon>
        <taxon>Sminthuridae</taxon>
        <taxon>Allacma</taxon>
    </lineage>
</organism>
<gene>
    <name evidence="2" type="ORF">AFUS01_LOCUS5139</name>
</gene>
<dbReference type="InterPro" id="IPR014031">
    <property type="entry name" value="Ketoacyl_synth_C"/>
</dbReference>
<accession>A0A8J2J8M6</accession>
<dbReference type="AlphaFoldDB" id="A0A8J2J8M6"/>
<evidence type="ECO:0000259" key="1">
    <source>
        <dbReference type="Pfam" id="PF02801"/>
    </source>
</evidence>
<feature type="domain" description="Beta-ketoacyl synthase C-terminal" evidence="1">
    <location>
        <begin position="1"/>
        <end position="31"/>
    </location>
</feature>
<dbReference type="OrthoDB" id="329835at2759"/>
<protein>
    <recommendedName>
        <fullName evidence="1">Beta-ketoacyl synthase C-terminal domain-containing protein</fullName>
    </recommendedName>
</protein>
<sequence>MGHPEPASGLCQIAKAILAHQHGMIPGNLHY</sequence>
<reference evidence="2" key="1">
    <citation type="submission" date="2021-06" db="EMBL/GenBank/DDBJ databases">
        <authorList>
            <person name="Hodson N. C."/>
            <person name="Mongue J. A."/>
            <person name="Jaron S. K."/>
        </authorList>
    </citation>
    <scope>NUCLEOTIDE SEQUENCE</scope>
</reference>
<dbReference type="Proteomes" id="UP000708208">
    <property type="component" value="Unassembled WGS sequence"/>
</dbReference>
<dbReference type="EMBL" id="CAJVCH010032566">
    <property type="protein sequence ID" value="CAG7712128.1"/>
    <property type="molecule type" value="Genomic_DNA"/>
</dbReference>
<keyword evidence="3" id="KW-1185">Reference proteome</keyword>
<evidence type="ECO:0000313" key="3">
    <source>
        <dbReference type="Proteomes" id="UP000708208"/>
    </source>
</evidence>